<keyword evidence="13" id="KW-1185">Reference proteome</keyword>
<dbReference type="Pfam" id="PF03982">
    <property type="entry name" value="DAGAT"/>
    <property type="match status" value="1"/>
</dbReference>
<dbReference type="VEuPathDB" id="FungiDB:BO71DRAFT_340457"/>
<evidence type="ECO:0000256" key="2">
    <source>
        <dbReference type="ARBA" id="ARBA00005420"/>
    </source>
</evidence>
<name>A0A319DHW7_9EURO</name>
<evidence type="ECO:0000256" key="8">
    <source>
        <dbReference type="ARBA" id="ARBA00023098"/>
    </source>
</evidence>
<comment type="catalytic activity">
    <reaction evidence="11">
        <text>an acyl-CoA + a 1,2-diacyl-sn-glycerol = a triacyl-sn-glycerol + CoA</text>
        <dbReference type="Rhea" id="RHEA:10868"/>
        <dbReference type="ChEBI" id="CHEBI:17815"/>
        <dbReference type="ChEBI" id="CHEBI:57287"/>
        <dbReference type="ChEBI" id="CHEBI:58342"/>
        <dbReference type="ChEBI" id="CHEBI:64615"/>
        <dbReference type="EC" id="2.3.1.20"/>
    </reaction>
</comment>
<comment type="similarity">
    <text evidence="2 11">Belongs to the diacylglycerol acyltransferase family.</text>
</comment>
<keyword evidence="5" id="KW-0812">Transmembrane</keyword>
<dbReference type="Proteomes" id="UP000247810">
    <property type="component" value="Unassembled WGS sequence"/>
</dbReference>
<dbReference type="InterPro" id="IPR007130">
    <property type="entry name" value="DAGAT"/>
</dbReference>
<dbReference type="GO" id="GO:0005789">
    <property type="term" value="C:endoplasmic reticulum membrane"/>
    <property type="evidence" value="ECO:0007669"/>
    <property type="project" value="UniProtKB-SubCell"/>
</dbReference>
<comment type="function">
    <text evidence="11">Catalyzes the terminal and only committed step in triacylglycerol synthesis by using diacylglycerol and fatty acyl CoA as substrates.</text>
</comment>
<dbReference type="UniPathway" id="UPA00282"/>
<dbReference type="PANTHER" id="PTHR12317">
    <property type="entry name" value="DIACYLGLYCEROL O-ACYLTRANSFERASE"/>
    <property type="match status" value="1"/>
</dbReference>
<evidence type="ECO:0000313" key="12">
    <source>
        <dbReference type="EMBL" id="PYH87698.1"/>
    </source>
</evidence>
<dbReference type="PANTHER" id="PTHR12317:SF61">
    <property type="entry name" value="DIACYLGLYCEROL O-ACYLTRANSFERASE"/>
    <property type="match status" value="1"/>
</dbReference>
<feature type="non-terminal residue" evidence="12">
    <location>
        <position position="1"/>
    </location>
</feature>
<evidence type="ECO:0000256" key="10">
    <source>
        <dbReference type="ARBA" id="ARBA00023315"/>
    </source>
</evidence>
<keyword evidence="4" id="KW-0808">Transferase</keyword>
<dbReference type="OrthoDB" id="5835829at2759"/>
<evidence type="ECO:0000256" key="6">
    <source>
        <dbReference type="ARBA" id="ARBA00022824"/>
    </source>
</evidence>
<keyword evidence="9" id="KW-0472">Membrane</keyword>
<dbReference type="GO" id="GO:0004144">
    <property type="term" value="F:diacylglycerol O-acyltransferase activity"/>
    <property type="evidence" value="ECO:0007669"/>
    <property type="project" value="UniProtKB-UniRule"/>
</dbReference>
<dbReference type="CDD" id="cd07987">
    <property type="entry name" value="LPLAT_MGAT-like"/>
    <property type="match status" value="1"/>
</dbReference>
<evidence type="ECO:0000256" key="7">
    <source>
        <dbReference type="ARBA" id="ARBA00022989"/>
    </source>
</evidence>
<evidence type="ECO:0000256" key="3">
    <source>
        <dbReference type="ARBA" id="ARBA00022516"/>
    </source>
</evidence>
<evidence type="ECO:0000256" key="5">
    <source>
        <dbReference type="ARBA" id="ARBA00022692"/>
    </source>
</evidence>
<keyword evidence="7" id="KW-1133">Transmembrane helix</keyword>
<evidence type="ECO:0000256" key="11">
    <source>
        <dbReference type="RuleBase" id="RU367023"/>
    </source>
</evidence>
<dbReference type="Gene3D" id="3.40.50.2000">
    <property type="entry name" value="Glycogen Phosphorylase B"/>
    <property type="match status" value="1"/>
</dbReference>
<keyword evidence="6 11" id="KW-0256">Endoplasmic reticulum</keyword>
<evidence type="ECO:0000256" key="4">
    <source>
        <dbReference type="ARBA" id="ARBA00022679"/>
    </source>
</evidence>
<comment type="subcellular location">
    <subcellularLocation>
        <location evidence="1 11">Endoplasmic reticulum membrane</location>
        <topology evidence="1 11">Multi-pass membrane protein</topology>
    </subcellularLocation>
</comment>
<keyword evidence="10 11" id="KW-0012">Acyltransferase</keyword>
<dbReference type="EMBL" id="KZ826188">
    <property type="protein sequence ID" value="PYH87698.1"/>
    <property type="molecule type" value="Genomic_DNA"/>
</dbReference>
<protein>
    <recommendedName>
        <fullName evidence="11">Diacylglycerol O-acyltransferase</fullName>
        <ecNumber evidence="11">2.3.1.20</ecNumber>
    </recommendedName>
</protein>
<gene>
    <name evidence="12" type="ORF">BO71DRAFT_340457</name>
</gene>
<evidence type="ECO:0000256" key="1">
    <source>
        <dbReference type="ARBA" id="ARBA00004477"/>
    </source>
</evidence>
<reference evidence="12 13" key="1">
    <citation type="submission" date="2018-02" db="EMBL/GenBank/DDBJ databases">
        <title>The genomes of Aspergillus section Nigri reveals drivers in fungal speciation.</title>
        <authorList>
            <consortium name="DOE Joint Genome Institute"/>
            <person name="Vesth T.C."/>
            <person name="Nybo J."/>
            <person name="Theobald S."/>
            <person name="Brandl J."/>
            <person name="Frisvad J.C."/>
            <person name="Nielsen K.F."/>
            <person name="Lyhne E.K."/>
            <person name="Kogle M.E."/>
            <person name="Kuo A."/>
            <person name="Riley R."/>
            <person name="Clum A."/>
            <person name="Nolan M."/>
            <person name="Lipzen A."/>
            <person name="Salamov A."/>
            <person name="Henrissat B."/>
            <person name="Wiebenga A."/>
            <person name="De vries R.P."/>
            <person name="Grigoriev I.V."/>
            <person name="Mortensen U.H."/>
            <person name="Andersen M.R."/>
            <person name="Baker S.E."/>
        </authorList>
    </citation>
    <scope>NUCLEOTIDE SEQUENCE [LARGE SCALE GENOMIC DNA]</scope>
    <source>
        <strain evidence="12 13">CBS 707.79</strain>
    </source>
</reference>
<keyword evidence="3 11" id="KW-0444">Lipid biosynthesis</keyword>
<sequence>RTGVPHVVLPGWQDCYENAVRTEWLNIGVYANKTSAPGVGAIELSNALQKVVGNPTYQAKAFELSTLCRQKEGRVVGADKIAELARNPERAALPIPGVDDINHIPKGKLRTIKNASGDILETVDPDPIKFPLPPILKNLLELLVVTISTNTSLLLPLLGYALLFLFPRIRLLTILYLIYIKYLSTSHQSGPSWLRNDPFRNSPLWTLYSSYFPLRLYRSGPLSPRRKYIFGYHPHGISIRGAIGTFAANGANFTHLFPGISTTLLVADKILFAPLLREYALSLGISGVSRASCINHLTKAGHDGQGMGNSITICVGGNREALIAKPHTMDLVLNIRRGFIRVAVQTGADLVPVLAFGENELFDIVDKDNAAESAVGWFPRRWKRVFGKDVRVIVGRFGVTVPFRKPVDVVMGRPIRVRESRWAQDEEYVARVHEEYVAELRRLWGAWRGTFGAAREVEFRVVE</sequence>
<dbReference type="GO" id="GO:0006071">
    <property type="term" value="P:glycerol metabolic process"/>
    <property type="evidence" value="ECO:0007669"/>
    <property type="project" value="UniProtKB-UniRule"/>
</dbReference>
<keyword evidence="8 11" id="KW-0443">Lipid metabolism</keyword>
<dbReference type="AlphaFoldDB" id="A0A319DHW7"/>
<organism evidence="12 13">
    <name type="scientific">Aspergillus ellipticus CBS 707.79</name>
    <dbReference type="NCBI Taxonomy" id="1448320"/>
    <lineage>
        <taxon>Eukaryota</taxon>
        <taxon>Fungi</taxon>
        <taxon>Dikarya</taxon>
        <taxon>Ascomycota</taxon>
        <taxon>Pezizomycotina</taxon>
        <taxon>Eurotiomycetes</taxon>
        <taxon>Eurotiomycetidae</taxon>
        <taxon>Eurotiales</taxon>
        <taxon>Aspergillaceae</taxon>
        <taxon>Aspergillus</taxon>
        <taxon>Aspergillus subgen. Circumdati</taxon>
    </lineage>
</organism>
<dbReference type="STRING" id="1448320.A0A319DHW7"/>
<comment type="pathway">
    <text evidence="11">Glycerolipid metabolism; triacylglycerol biosynthesis.</text>
</comment>
<dbReference type="GO" id="GO:0019432">
    <property type="term" value="P:triglyceride biosynthetic process"/>
    <property type="evidence" value="ECO:0007669"/>
    <property type="project" value="UniProtKB-UniRule"/>
</dbReference>
<proteinExistence type="inferred from homology"/>
<dbReference type="EC" id="2.3.1.20" evidence="11"/>
<evidence type="ECO:0000256" key="9">
    <source>
        <dbReference type="ARBA" id="ARBA00023136"/>
    </source>
</evidence>
<evidence type="ECO:0000313" key="13">
    <source>
        <dbReference type="Proteomes" id="UP000247810"/>
    </source>
</evidence>
<accession>A0A319DHW7</accession>
<dbReference type="SUPFAM" id="SSF53756">
    <property type="entry name" value="UDP-Glycosyltransferase/glycogen phosphorylase"/>
    <property type="match status" value="1"/>
</dbReference>